<dbReference type="PANTHER" id="PTHR22941:SF26">
    <property type="entry name" value="SERPENTINE RECEPTOR, CLASS H"/>
    <property type="match status" value="1"/>
</dbReference>
<evidence type="ECO:0000313" key="2">
    <source>
        <dbReference type="Proteomes" id="UP000005239"/>
    </source>
</evidence>
<dbReference type="Proteomes" id="UP000005239">
    <property type="component" value="Unassembled WGS sequence"/>
</dbReference>
<dbReference type="PANTHER" id="PTHR22941">
    <property type="entry name" value="SERPENTINE RECEPTOR"/>
    <property type="match status" value="1"/>
</dbReference>
<sequence length="368" mass="41687">MITVGKDSSLFVPVQTEEIIFLVQRILFGFSCTLHVPALFCLFKATPPHQAMIKRYLVACQIAVLLTDIHYSLLFEPIPLAEVFAAYCRGVLCREIGPAKAMGILGLLGSALCMATITCIIARHQSMMPPPSPWKLRKITKQVLFAFVLLSIVIPTTAFTVYPFSIEDSERATMSSVGFASGARIFEFQKAGSCMRSFGLPLRRECDAESVTRRCPFQMILLIIVAATLLFWHMFYVLSREADTSRRTKWLIRQSLWRLYGQLNAPILFMAFPMDVFFIQMGTRCLPGWCHRPLPHLPPSNSPQSSPSLPLSYLQKNHLRCSLRTVSVETKSTKLRMVDSTAVDISNACLMRAYCFCPFRRFTIFKRK</sequence>
<accession>A0A2A6BRD7</accession>
<dbReference type="Pfam" id="PF10318">
    <property type="entry name" value="7TM_GPCR_Srh"/>
    <property type="match status" value="1"/>
</dbReference>
<accession>A0A8R1UNX3</accession>
<gene>
    <name evidence="1" type="primary">WBGene00275225</name>
</gene>
<dbReference type="InterPro" id="IPR019422">
    <property type="entry name" value="7TM_GPCR_serpentine_rcpt_Srh"/>
</dbReference>
<evidence type="ECO:0000313" key="1">
    <source>
        <dbReference type="EnsemblMetazoa" id="PPA36856.1"/>
    </source>
</evidence>
<organism evidence="1 2">
    <name type="scientific">Pristionchus pacificus</name>
    <name type="common">Parasitic nematode worm</name>
    <dbReference type="NCBI Taxonomy" id="54126"/>
    <lineage>
        <taxon>Eukaryota</taxon>
        <taxon>Metazoa</taxon>
        <taxon>Ecdysozoa</taxon>
        <taxon>Nematoda</taxon>
        <taxon>Chromadorea</taxon>
        <taxon>Rhabditida</taxon>
        <taxon>Rhabditina</taxon>
        <taxon>Diplogasteromorpha</taxon>
        <taxon>Diplogasteroidea</taxon>
        <taxon>Neodiplogasteridae</taxon>
        <taxon>Pristionchus</taxon>
    </lineage>
</organism>
<proteinExistence type="predicted"/>
<keyword evidence="2" id="KW-1185">Reference proteome</keyword>
<dbReference type="OrthoDB" id="5852718at2759"/>
<reference evidence="2" key="1">
    <citation type="journal article" date="2008" name="Nat. Genet.">
        <title>The Pristionchus pacificus genome provides a unique perspective on nematode lifestyle and parasitism.</title>
        <authorList>
            <person name="Dieterich C."/>
            <person name="Clifton S.W."/>
            <person name="Schuster L.N."/>
            <person name="Chinwalla A."/>
            <person name="Delehaunty K."/>
            <person name="Dinkelacker I."/>
            <person name="Fulton L."/>
            <person name="Fulton R."/>
            <person name="Godfrey J."/>
            <person name="Minx P."/>
            <person name="Mitreva M."/>
            <person name="Roeseler W."/>
            <person name="Tian H."/>
            <person name="Witte H."/>
            <person name="Yang S.P."/>
            <person name="Wilson R.K."/>
            <person name="Sommer R.J."/>
        </authorList>
    </citation>
    <scope>NUCLEOTIDE SEQUENCE [LARGE SCALE GENOMIC DNA]</scope>
    <source>
        <strain evidence="2">PS312</strain>
    </source>
</reference>
<dbReference type="EnsemblMetazoa" id="PPA36856.1">
    <property type="protein sequence ID" value="PPA36856.1"/>
    <property type="gene ID" value="WBGene00275225"/>
</dbReference>
<name>A0A2A6BRD7_PRIPA</name>
<dbReference type="InterPro" id="IPR053220">
    <property type="entry name" value="Nematode_rcpt-like_serp_H"/>
</dbReference>
<protein>
    <submittedName>
        <fullName evidence="1">G protein-coupled receptor</fullName>
    </submittedName>
</protein>
<reference evidence="1" key="2">
    <citation type="submission" date="2022-06" db="UniProtKB">
        <authorList>
            <consortium name="EnsemblMetazoa"/>
        </authorList>
    </citation>
    <scope>IDENTIFICATION</scope>
    <source>
        <strain evidence="1">PS312</strain>
    </source>
</reference>
<dbReference type="AlphaFoldDB" id="A0A2A6BRD7"/>